<reference evidence="1" key="2">
    <citation type="submission" date="2025-09" db="UniProtKB">
        <authorList>
            <consortium name="EnsemblPlants"/>
        </authorList>
    </citation>
    <scope>IDENTIFICATION</scope>
</reference>
<protein>
    <submittedName>
        <fullName evidence="1">Uncharacterized protein</fullName>
    </submittedName>
</protein>
<reference evidence="1" key="1">
    <citation type="submission" date="2021-05" db="EMBL/GenBank/DDBJ databases">
        <authorList>
            <person name="Scholz U."/>
            <person name="Mascher M."/>
            <person name="Fiebig A."/>
        </authorList>
    </citation>
    <scope>NUCLEOTIDE SEQUENCE [LARGE SCALE GENOMIC DNA]</scope>
</reference>
<organism evidence="1 2">
    <name type="scientific">Avena sativa</name>
    <name type="common">Oat</name>
    <dbReference type="NCBI Taxonomy" id="4498"/>
    <lineage>
        <taxon>Eukaryota</taxon>
        <taxon>Viridiplantae</taxon>
        <taxon>Streptophyta</taxon>
        <taxon>Embryophyta</taxon>
        <taxon>Tracheophyta</taxon>
        <taxon>Spermatophyta</taxon>
        <taxon>Magnoliopsida</taxon>
        <taxon>Liliopsida</taxon>
        <taxon>Poales</taxon>
        <taxon>Poaceae</taxon>
        <taxon>BOP clade</taxon>
        <taxon>Pooideae</taxon>
        <taxon>Poodae</taxon>
        <taxon>Poeae</taxon>
        <taxon>Poeae Chloroplast Group 1 (Aveneae type)</taxon>
        <taxon>Aveninae</taxon>
        <taxon>Avena</taxon>
    </lineage>
</organism>
<evidence type="ECO:0000313" key="1">
    <source>
        <dbReference type="EnsemblPlants" id="AVESA.00010b.r2.2DG0393800.2.CDS.1"/>
    </source>
</evidence>
<dbReference type="EnsemblPlants" id="AVESA.00010b.r2.2DG0393800.2">
    <property type="protein sequence ID" value="AVESA.00010b.r2.2DG0393800.2.CDS.1"/>
    <property type="gene ID" value="AVESA.00010b.r2.2DG0393800"/>
</dbReference>
<evidence type="ECO:0000313" key="2">
    <source>
        <dbReference type="Proteomes" id="UP001732700"/>
    </source>
</evidence>
<proteinExistence type="predicted"/>
<keyword evidence="2" id="KW-1185">Reference proteome</keyword>
<name>A0ACD5V8K0_AVESA</name>
<sequence length="179" mass="20856">MLSTKHELVRAMVARAEGLGVPRGSRMFKIALQAVSFMSEEKLAAKVDYLKKTFRWSDAQVSFALTRAPFLLRRSKDMLRRRSEFLISEVGLEPAYIAHYPIMLYYSMEARLIPRYYVLKFLKENGFLDRDWRFYTVLTKTQDGFVKKYICPYKDVAPHLAEEYAAACKGEIPANFRFA</sequence>
<dbReference type="Proteomes" id="UP001732700">
    <property type="component" value="Chromosome 2D"/>
</dbReference>
<accession>A0ACD5V8K0</accession>